<protein>
    <submittedName>
        <fullName evidence="2">Uncharacterized protein</fullName>
    </submittedName>
</protein>
<dbReference type="AlphaFoldDB" id="A0A4S8LPH7"/>
<proteinExistence type="predicted"/>
<accession>A0A4S8LPH7</accession>
<name>A0A4S8LPH7_DENBC</name>
<gene>
    <name evidence="2" type="ORF">K435DRAFT_674832</name>
</gene>
<feature type="region of interest" description="Disordered" evidence="1">
    <location>
        <begin position="66"/>
        <end position="107"/>
    </location>
</feature>
<reference evidence="2 3" key="1">
    <citation type="journal article" date="2019" name="Nat. Ecol. Evol.">
        <title>Megaphylogeny resolves global patterns of mushroom evolution.</title>
        <authorList>
            <person name="Varga T."/>
            <person name="Krizsan K."/>
            <person name="Foldi C."/>
            <person name="Dima B."/>
            <person name="Sanchez-Garcia M."/>
            <person name="Sanchez-Ramirez S."/>
            <person name="Szollosi G.J."/>
            <person name="Szarkandi J.G."/>
            <person name="Papp V."/>
            <person name="Albert L."/>
            <person name="Andreopoulos W."/>
            <person name="Angelini C."/>
            <person name="Antonin V."/>
            <person name="Barry K.W."/>
            <person name="Bougher N.L."/>
            <person name="Buchanan P."/>
            <person name="Buyck B."/>
            <person name="Bense V."/>
            <person name="Catcheside P."/>
            <person name="Chovatia M."/>
            <person name="Cooper J."/>
            <person name="Damon W."/>
            <person name="Desjardin D."/>
            <person name="Finy P."/>
            <person name="Geml J."/>
            <person name="Haridas S."/>
            <person name="Hughes K."/>
            <person name="Justo A."/>
            <person name="Karasinski D."/>
            <person name="Kautmanova I."/>
            <person name="Kiss B."/>
            <person name="Kocsube S."/>
            <person name="Kotiranta H."/>
            <person name="LaButti K.M."/>
            <person name="Lechner B.E."/>
            <person name="Liimatainen K."/>
            <person name="Lipzen A."/>
            <person name="Lukacs Z."/>
            <person name="Mihaltcheva S."/>
            <person name="Morgado L.N."/>
            <person name="Niskanen T."/>
            <person name="Noordeloos M.E."/>
            <person name="Ohm R.A."/>
            <person name="Ortiz-Santana B."/>
            <person name="Ovrebo C."/>
            <person name="Racz N."/>
            <person name="Riley R."/>
            <person name="Savchenko A."/>
            <person name="Shiryaev A."/>
            <person name="Soop K."/>
            <person name="Spirin V."/>
            <person name="Szebenyi C."/>
            <person name="Tomsovsky M."/>
            <person name="Tulloss R.E."/>
            <person name="Uehling J."/>
            <person name="Grigoriev I.V."/>
            <person name="Vagvolgyi C."/>
            <person name="Papp T."/>
            <person name="Martin F.M."/>
            <person name="Miettinen O."/>
            <person name="Hibbett D.S."/>
            <person name="Nagy L.G."/>
        </authorList>
    </citation>
    <scope>NUCLEOTIDE SEQUENCE [LARGE SCALE GENOMIC DNA]</scope>
    <source>
        <strain evidence="2 3">CBS 962.96</strain>
    </source>
</reference>
<dbReference type="EMBL" id="ML179316">
    <property type="protein sequence ID" value="THU91081.1"/>
    <property type="molecule type" value="Genomic_DNA"/>
</dbReference>
<evidence type="ECO:0000313" key="3">
    <source>
        <dbReference type="Proteomes" id="UP000297245"/>
    </source>
</evidence>
<dbReference type="Proteomes" id="UP000297245">
    <property type="component" value="Unassembled WGS sequence"/>
</dbReference>
<keyword evidence="3" id="KW-1185">Reference proteome</keyword>
<evidence type="ECO:0000256" key="1">
    <source>
        <dbReference type="SAM" id="MobiDB-lite"/>
    </source>
</evidence>
<organism evidence="2 3">
    <name type="scientific">Dendrothele bispora (strain CBS 962.96)</name>
    <dbReference type="NCBI Taxonomy" id="1314807"/>
    <lineage>
        <taxon>Eukaryota</taxon>
        <taxon>Fungi</taxon>
        <taxon>Dikarya</taxon>
        <taxon>Basidiomycota</taxon>
        <taxon>Agaricomycotina</taxon>
        <taxon>Agaricomycetes</taxon>
        <taxon>Agaricomycetidae</taxon>
        <taxon>Agaricales</taxon>
        <taxon>Agaricales incertae sedis</taxon>
        <taxon>Dendrothele</taxon>
    </lineage>
</organism>
<sequence length="107" mass="12228">MEYTNFEVDIVAAEGVHIVGWPEHIPFKSPSAMTTSQHINDIYNSWHEGKAHWARLTPVELNKLNRRLQNDEEAGIPIRKSRAERSDKGKKHKVRKNPAAAKPPPKK</sequence>
<dbReference type="OrthoDB" id="3247681at2759"/>
<evidence type="ECO:0000313" key="2">
    <source>
        <dbReference type="EMBL" id="THU91081.1"/>
    </source>
</evidence>